<gene>
    <name evidence="2" type="ORF">CAMP_LOCUS17276</name>
</gene>
<dbReference type="AlphaFoldDB" id="A0A9P1IYF4"/>
<reference evidence="2" key="1">
    <citation type="submission" date="2022-11" db="EMBL/GenBank/DDBJ databases">
        <authorList>
            <person name="Kikuchi T."/>
        </authorList>
    </citation>
    <scope>NUCLEOTIDE SEQUENCE</scope>
    <source>
        <strain evidence="2">PS1010</strain>
    </source>
</reference>
<evidence type="ECO:0000313" key="2">
    <source>
        <dbReference type="EMBL" id="CAI5454639.1"/>
    </source>
</evidence>
<feature type="chain" id="PRO_5040278228" evidence="1">
    <location>
        <begin position="21"/>
        <end position="73"/>
    </location>
</feature>
<sequence>MNQIMMIVLALLVLFSSVQSAPSSGAGSSVDTDSPDNFQVPFFGMEKKWSRGVPSIRFVKRGQFIPTNFEWDK</sequence>
<evidence type="ECO:0000256" key="1">
    <source>
        <dbReference type="SAM" id="SignalP"/>
    </source>
</evidence>
<accession>A0A9P1IYF4</accession>
<feature type="signal peptide" evidence="1">
    <location>
        <begin position="1"/>
        <end position="20"/>
    </location>
</feature>
<proteinExistence type="predicted"/>
<dbReference type="OrthoDB" id="5825933at2759"/>
<protein>
    <submittedName>
        <fullName evidence="2">Uncharacterized protein</fullName>
    </submittedName>
</protein>
<evidence type="ECO:0000313" key="3">
    <source>
        <dbReference type="Proteomes" id="UP001152747"/>
    </source>
</evidence>
<comment type="caution">
    <text evidence="2">The sequence shown here is derived from an EMBL/GenBank/DDBJ whole genome shotgun (WGS) entry which is preliminary data.</text>
</comment>
<organism evidence="2 3">
    <name type="scientific">Caenorhabditis angaria</name>
    <dbReference type="NCBI Taxonomy" id="860376"/>
    <lineage>
        <taxon>Eukaryota</taxon>
        <taxon>Metazoa</taxon>
        <taxon>Ecdysozoa</taxon>
        <taxon>Nematoda</taxon>
        <taxon>Chromadorea</taxon>
        <taxon>Rhabditida</taxon>
        <taxon>Rhabditina</taxon>
        <taxon>Rhabditomorpha</taxon>
        <taxon>Rhabditoidea</taxon>
        <taxon>Rhabditidae</taxon>
        <taxon>Peloderinae</taxon>
        <taxon>Caenorhabditis</taxon>
    </lineage>
</organism>
<keyword evidence="3" id="KW-1185">Reference proteome</keyword>
<name>A0A9P1IYF4_9PELO</name>
<dbReference type="EMBL" id="CANHGI010000006">
    <property type="protein sequence ID" value="CAI5454639.1"/>
    <property type="molecule type" value="Genomic_DNA"/>
</dbReference>
<keyword evidence="1" id="KW-0732">Signal</keyword>
<dbReference type="Proteomes" id="UP001152747">
    <property type="component" value="Unassembled WGS sequence"/>
</dbReference>